<dbReference type="Gene3D" id="3.90.79.10">
    <property type="entry name" value="Nucleoside Triphosphate Pyrophosphohydrolase"/>
    <property type="match status" value="1"/>
</dbReference>
<gene>
    <name evidence="3" type="ORF">FVE85_6253</name>
</gene>
<dbReference type="Proteomes" id="UP000324585">
    <property type="component" value="Unassembled WGS sequence"/>
</dbReference>
<proteinExistence type="predicted"/>
<dbReference type="GO" id="GO:0016787">
    <property type="term" value="F:hydrolase activity"/>
    <property type="evidence" value="ECO:0007669"/>
    <property type="project" value="UniProtKB-KW"/>
</dbReference>
<comment type="caution">
    <text evidence="3">The sequence shown here is derived from an EMBL/GenBank/DDBJ whole genome shotgun (WGS) entry which is preliminary data.</text>
</comment>
<keyword evidence="1 3" id="KW-0378">Hydrolase</keyword>
<evidence type="ECO:0000256" key="1">
    <source>
        <dbReference type="ARBA" id="ARBA00022801"/>
    </source>
</evidence>
<dbReference type="Pfam" id="PF00293">
    <property type="entry name" value="NUDIX"/>
    <property type="match status" value="1"/>
</dbReference>
<dbReference type="EMBL" id="VRMN01000001">
    <property type="protein sequence ID" value="KAA8498668.1"/>
    <property type="molecule type" value="Genomic_DNA"/>
</dbReference>
<organism evidence="3 4">
    <name type="scientific">Porphyridium purpureum</name>
    <name type="common">Red alga</name>
    <name type="synonym">Porphyridium cruentum</name>
    <dbReference type="NCBI Taxonomy" id="35688"/>
    <lineage>
        <taxon>Eukaryota</taxon>
        <taxon>Rhodophyta</taxon>
        <taxon>Bangiophyceae</taxon>
        <taxon>Porphyridiales</taxon>
        <taxon>Porphyridiaceae</taxon>
        <taxon>Porphyridium</taxon>
    </lineage>
</organism>
<dbReference type="InterPro" id="IPR020084">
    <property type="entry name" value="NUDIX_hydrolase_CS"/>
</dbReference>
<dbReference type="PROSITE" id="PS00893">
    <property type="entry name" value="NUDIX_BOX"/>
    <property type="match status" value="1"/>
</dbReference>
<evidence type="ECO:0000259" key="2">
    <source>
        <dbReference type="PROSITE" id="PS51462"/>
    </source>
</evidence>
<evidence type="ECO:0000313" key="4">
    <source>
        <dbReference type="Proteomes" id="UP000324585"/>
    </source>
</evidence>
<accession>A0A5J4Z618</accession>
<dbReference type="PANTHER" id="PTHR10885:SF0">
    <property type="entry name" value="ISOPENTENYL-DIPHOSPHATE DELTA-ISOMERASE"/>
    <property type="match status" value="1"/>
</dbReference>
<dbReference type="InterPro" id="IPR015797">
    <property type="entry name" value="NUDIX_hydrolase-like_dom_sf"/>
</dbReference>
<dbReference type="SUPFAM" id="SSF55811">
    <property type="entry name" value="Nudix"/>
    <property type="match status" value="1"/>
</dbReference>
<feature type="domain" description="Nudix hydrolase" evidence="2">
    <location>
        <begin position="249"/>
        <end position="382"/>
    </location>
</feature>
<dbReference type="AlphaFoldDB" id="A0A5J4Z618"/>
<dbReference type="PANTHER" id="PTHR10885">
    <property type="entry name" value="ISOPENTENYL-DIPHOSPHATE DELTA-ISOMERASE"/>
    <property type="match status" value="1"/>
</dbReference>
<sequence length="400" mass="43374">MRLDVRQKQAFSTRTMSMTSAWVSPLPAATAAAVATCEPRGCRTWCLTGRPALGASLRTRRRPGAHIAACAASAGAGTRRLVATELNEVHEVQTMVKDLVFRREQVGPGRSERWIVTRAPALDDGTRLEAAPLLRGMICEAAGAQDTAEIVLENTALDDEYALAIFCVLMQACCGALGFKNSRSSINTQALLSLLMERQGEREGNGSDVLGAAADGLVESDVGEMIDVVADNGTSILVLPRWLVRENRVLHRCVAILCRDRKSREIALLQRAAGSARAPAAWDVFVAGAVRGGEDETMAAIREISEELGVSDARIRKVDRCIVASPSVNCVVEVYIALGNFSDVQETRNPEEVLAVETVSREVLEARMADRKAFSFADEAIMVWERLVQLERAGIVQLNK</sequence>
<dbReference type="OrthoDB" id="510307at2759"/>
<protein>
    <submittedName>
        <fullName evidence="3">Putative Nudix hydrolase</fullName>
    </submittedName>
</protein>
<dbReference type="InterPro" id="IPR000086">
    <property type="entry name" value="NUDIX_hydrolase_dom"/>
</dbReference>
<keyword evidence="4" id="KW-1185">Reference proteome</keyword>
<name>A0A5J4Z618_PORPP</name>
<reference evidence="4" key="1">
    <citation type="journal article" date="2019" name="Nat. Commun.">
        <title>Expansion of phycobilisome linker gene families in mesophilic red algae.</title>
        <authorList>
            <person name="Lee J."/>
            <person name="Kim D."/>
            <person name="Bhattacharya D."/>
            <person name="Yoon H.S."/>
        </authorList>
    </citation>
    <scope>NUCLEOTIDE SEQUENCE [LARGE SCALE GENOMIC DNA]</scope>
    <source>
        <strain evidence="4">CCMP 1328</strain>
    </source>
</reference>
<evidence type="ECO:0000313" key="3">
    <source>
        <dbReference type="EMBL" id="KAA8498668.1"/>
    </source>
</evidence>
<dbReference type="PROSITE" id="PS51462">
    <property type="entry name" value="NUDIX"/>
    <property type="match status" value="1"/>
</dbReference>